<dbReference type="InterPro" id="IPR029365">
    <property type="entry name" value="TMEM238"/>
</dbReference>
<reference evidence="2" key="1">
    <citation type="submission" date="2020-06" db="EMBL/GenBank/DDBJ databases">
        <authorList>
            <consortium name="Wellcome Sanger Institute Data Sharing"/>
        </authorList>
    </citation>
    <scope>NUCLEOTIDE SEQUENCE [LARGE SCALE GENOMIC DNA]</scope>
</reference>
<dbReference type="Pfam" id="PF15125">
    <property type="entry name" value="TMEM238"/>
    <property type="match status" value="1"/>
</dbReference>
<reference evidence="2" key="3">
    <citation type="submission" date="2025-09" db="UniProtKB">
        <authorList>
            <consortium name="Ensembl"/>
        </authorList>
    </citation>
    <scope>IDENTIFICATION</scope>
</reference>
<evidence type="ECO:0000313" key="2">
    <source>
        <dbReference type="Ensembl" id="ENSGWIP00000036006.1"/>
    </source>
</evidence>
<protein>
    <submittedName>
        <fullName evidence="2">Uncharacterized protein</fullName>
    </submittedName>
</protein>
<dbReference type="PANTHER" id="PTHR28613">
    <property type="entry name" value="SI:CH211-232M10.4-RELATED"/>
    <property type="match status" value="1"/>
</dbReference>
<organism evidence="2 3">
    <name type="scientific">Gouania willdenowi</name>
    <name type="common">Blunt-snouted clingfish</name>
    <name type="synonym">Lepadogaster willdenowi</name>
    <dbReference type="NCBI Taxonomy" id="441366"/>
    <lineage>
        <taxon>Eukaryota</taxon>
        <taxon>Metazoa</taxon>
        <taxon>Chordata</taxon>
        <taxon>Craniata</taxon>
        <taxon>Vertebrata</taxon>
        <taxon>Euteleostomi</taxon>
        <taxon>Actinopterygii</taxon>
        <taxon>Neopterygii</taxon>
        <taxon>Teleostei</taxon>
        <taxon>Neoteleostei</taxon>
        <taxon>Acanthomorphata</taxon>
        <taxon>Ovalentaria</taxon>
        <taxon>Blenniimorphae</taxon>
        <taxon>Blenniiformes</taxon>
        <taxon>Gobiesocoidei</taxon>
        <taxon>Gobiesocidae</taxon>
        <taxon>Gobiesocinae</taxon>
        <taxon>Gouania</taxon>
    </lineage>
</organism>
<keyword evidence="3" id="KW-1185">Reference proteome</keyword>
<dbReference type="Proteomes" id="UP000694680">
    <property type="component" value="Chromosome 8"/>
</dbReference>
<name>A0A8C5GWX5_GOUWI</name>
<accession>A0A8C5GWX5</accession>
<keyword evidence="1" id="KW-0812">Transmembrane</keyword>
<reference evidence="2" key="2">
    <citation type="submission" date="2025-08" db="UniProtKB">
        <authorList>
            <consortium name="Ensembl"/>
        </authorList>
    </citation>
    <scope>IDENTIFICATION</scope>
</reference>
<proteinExistence type="predicted"/>
<evidence type="ECO:0000256" key="1">
    <source>
        <dbReference type="SAM" id="Phobius"/>
    </source>
</evidence>
<keyword evidence="1" id="KW-0472">Membrane</keyword>
<dbReference type="AlphaFoldDB" id="A0A8C5GWX5"/>
<dbReference type="Ensembl" id="ENSGWIT00000039251.1">
    <property type="protein sequence ID" value="ENSGWIP00000036006.1"/>
    <property type="gene ID" value="ENSGWIG00000018594.1"/>
</dbReference>
<evidence type="ECO:0000313" key="3">
    <source>
        <dbReference type="Proteomes" id="UP000694680"/>
    </source>
</evidence>
<feature type="transmembrane region" description="Helical" evidence="1">
    <location>
        <begin position="34"/>
        <end position="56"/>
    </location>
</feature>
<dbReference type="PANTHER" id="PTHR28613:SF9">
    <property type="entry name" value="TRANSMEMBRANE PROTEIN 238"/>
    <property type="match status" value="1"/>
</dbReference>
<feature type="transmembrane region" description="Helical" evidence="1">
    <location>
        <begin position="62"/>
        <end position="81"/>
    </location>
</feature>
<keyword evidence="1" id="KW-1133">Transmembrane helix</keyword>
<sequence>SFQGSCVKCSVGSRPGSHIFREPDHRGLGRCRCCFWLAVSFDVLGLSVLLLGLFVSVSFYDLLIYAGAIIIFLSLVWWVFWYSGNIEVPLAELQDDVGLLKKNHSGVTGAVRRLSSRLSASLRGSVRRSGAAPRTPAAAAHSRQVTVCMATLTPGEGGSQDTQ</sequence>